<feature type="region of interest" description="Disordered" evidence="2">
    <location>
        <begin position="156"/>
        <end position="204"/>
    </location>
</feature>
<evidence type="ECO:0000313" key="4">
    <source>
        <dbReference type="Proteomes" id="UP001566132"/>
    </source>
</evidence>
<organism evidence="3 4">
    <name type="scientific">Hypothenemus hampei</name>
    <name type="common">Coffee berry borer</name>
    <dbReference type="NCBI Taxonomy" id="57062"/>
    <lineage>
        <taxon>Eukaryota</taxon>
        <taxon>Metazoa</taxon>
        <taxon>Ecdysozoa</taxon>
        <taxon>Arthropoda</taxon>
        <taxon>Hexapoda</taxon>
        <taxon>Insecta</taxon>
        <taxon>Pterygota</taxon>
        <taxon>Neoptera</taxon>
        <taxon>Endopterygota</taxon>
        <taxon>Coleoptera</taxon>
        <taxon>Polyphaga</taxon>
        <taxon>Cucujiformia</taxon>
        <taxon>Curculionidae</taxon>
        <taxon>Scolytinae</taxon>
        <taxon>Hypothenemus</taxon>
    </lineage>
</organism>
<dbReference type="AlphaFoldDB" id="A0ABD1EAD3"/>
<dbReference type="InterPro" id="IPR026716">
    <property type="entry name" value="PBIR1/2/3"/>
</dbReference>
<gene>
    <name evidence="3" type="ORF">ABEB36_011569</name>
</gene>
<feature type="compositionally biased region" description="Polar residues" evidence="2">
    <location>
        <begin position="232"/>
        <end position="250"/>
    </location>
</feature>
<accession>A0ABD1EAD3</accession>
<feature type="region of interest" description="Disordered" evidence="2">
    <location>
        <begin position="1"/>
        <end position="52"/>
    </location>
</feature>
<dbReference type="PANTHER" id="PTHR22227:SF6">
    <property type="entry name" value="FAMILY WITH SEQUENCE SIMILARITY 122B ISOFORM X1"/>
    <property type="match status" value="1"/>
</dbReference>
<name>A0ABD1EAD3_HYPHA</name>
<evidence type="ECO:0000256" key="1">
    <source>
        <dbReference type="ARBA" id="ARBA00006725"/>
    </source>
</evidence>
<comment type="caution">
    <text evidence="3">The sequence shown here is derived from an EMBL/GenBank/DDBJ whole genome shotgun (WGS) entry which is preliminary data.</text>
</comment>
<feature type="region of interest" description="Disordered" evidence="2">
    <location>
        <begin position="232"/>
        <end position="291"/>
    </location>
</feature>
<feature type="compositionally biased region" description="Basic and acidic residues" evidence="2">
    <location>
        <begin position="281"/>
        <end position="291"/>
    </location>
</feature>
<keyword evidence="4" id="KW-1185">Reference proteome</keyword>
<sequence length="291" mass="30807">MSSSNSAMDIDGAPANAPGPLKRCSSAPMINEGSGNTMAAVSSSSSTPSSQTSFANIFGCVNSSTRNRRHSASFSQIPGSPVSGLPRIHQLRQEEHEVTSNSRELAHEKEIHSAMQISQSYEDLSLIQSESPSDVKNNRMCPIHVTLPMVTSFLSNSPSPTRGYGFQSPTRRSFLRRSESPVLRPSPLGGAKRKLDDRDVEFSVSPRPKRVYSSYNSISDGRGLLTTTSNSLPGSLSSVGTPESLSSADSPGSGFAFRTVDSPSPTLQSGGQGEPMVVGKGGDHDMAESPS</sequence>
<evidence type="ECO:0000256" key="2">
    <source>
        <dbReference type="SAM" id="MobiDB-lite"/>
    </source>
</evidence>
<feature type="compositionally biased region" description="Low complexity" evidence="2">
    <location>
        <begin position="42"/>
        <end position="52"/>
    </location>
</feature>
<dbReference type="Proteomes" id="UP001566132">
    <property type="component" value="Unassembled WGS sequence"/>
</dbReference>
<dbReference type="PANTHER" id="PTHR22227">
    <property type="entry name" value="FAMILY WITH SEQUENCE SIMILARITY 122B ISOFORM X1"/>
    <property type="match status" value="1"/>
</dbReference>
<comment type="similarity">
    <text evidence="1">Belongs to the FAM122 family.</text>
</comment>
<evidence type="ECO:0000313" key="3">
    <source>
        <dbReference type="EMBL" id="KAL1490892.1"/>
    </source>
</evidence>
<reference evidence="3 4" key="1">
    <citation type="submission" date="2024-05" db="EMBL/GenBank/DDBJ databases">
        <title>Genetic variation in Jamaican populations of the coffee berry borer (Hypothenemus hampei).</title>
        <authorList>
            <person name="Errbii M."/>
            <person name="Myrie A."/>
        </authorList>
    </citation>
    <scope>NUCLEOTIDE SEQUENCE [LARGE SCALE GENOMIC DNA]</scope>
    <source>
        <strain evidence="3">JA-Hopewell-2020-01-JO</strain>
        <tissue evidence="3">Whole body</tissue>
    </source>
</reference>
<evidence type="ECO:0008006" key="5">
    <source>
        <dbReference type="Google" id="ProtNLM"/>
    </source>
</evidence>
<proteinExistence type="inferred from homology"/>
<protein>
    <recommendedName>
        <fullName evidence="5">Protein FAM122A</fullName>
    </recommendedName>
</protein>
<dbReference type="EMBL" id="JBDJPC010000009">
    <property type="protein sequence ID" value="KAL1490892.1"/>
    <property type="molecule type" value="Genomic_DNA"/>
</dbReference>